<keyword evidence="9" id="KW-1185">Reference proteome</keyword>
<name>A0ABX3TDR7_9MYCO</name>
<keyword evidence="4" id="KW-0547">Nucleotide-binding</keyword>
<dbReference type="InterPro" id="IPR011009">
    <property type="entry name" value="Kinase-like_dom_sf"/>
</dbReference>
<dbReference type="InterPro" id="IPR000719">
    <property type="entry name" value="Prot_kinase_dom"/>
</dbReference>
<gene>
    <name evidence="8" type="ORF">BST46_27430</name>
</gene>
<dbReference type="Gene3D" id="1.10.510.10">
    <property type="entry name" value="Transferase(Phosphotransferase) domain 1"/>
    <property type="match status" value="1"/>
</dbReference>
<accession>A0ABX3TDR7</accession>
<keyword evidence="6" id="KW-0067">ATP-binding</keyword>
<evidence type="ECO:0000256" key="2">
    <source>
        <dbReference type="ARBA" id="ARBA00022527"/>
    </source>
</evidence>
<dbReference type="Proteomes" id="UP000192847">
    <property type="component" value="Unassembled WGS sequence"/>
</dbReference>
<dbReference type="GO" id="GO:0016301">
    <property type="term" value="F:kinase activity"/>
    <property type="evidence" value="ECO:0007669"/>
    <property type="project" value="UniProtKB-KW"/>
</dbReference>
<evidence type="ECO:0000256" key="3">
    <source>
        <dbReference type="ARBA" id="ARBA00022679"/>
    </source>
</evidence>
<dbReference type="SMART" id="SM00220">
    <property type="entry name" value="S_TKc"/>
    <property type="match status" value="1"/>
</dbReference>
<feature type="domain" description="Protein kinase" evidence="7">
    <location>
        <begin position="12"/>
        <end position="228"/>
    </location>
</feature>
<dbReference type="RefSeq" id="WP_142277555.1">
    <property type="nucleotide sequence ID" value="NZ_MVIL01000377.1"/>
</dbReference>
<evidence type="ECO:0000259" key="7">
    <source>
        <dbReference type="PROSITE" id="PS50011"/>
    </source>
</evidence>
<evidence type="ECO:0000313" key="9">
    <source>
        <dbReference type="Proteomes" id="UP000192847"/>
    </source>
</evidence>
<evidence type="ECO:0000313" key="8">
    <source>
        <dbReference type="EMBL" id="ORB76920.1"/>
    </source>
</evidence>
<dbReference type="Gene3D" id="3.30.200.20">
    <property type="entry name" value="Phosphorylase Kinase, domain 1"/>
    <property type="match status" value="1"/>
</dbReference>
<evidence type="ECO:0000256" key="4">
    <source>
        <dbReference type="ARBA" id="ARBA00022741"/>
    </source>
</evidence>
<dbReference type="PANTHER" id="PTHR43289:SF6">
    <property type="entry name" value="SERINE_THREONINE-PROTEIN KINASE NEKL-3"/>
    <property type="match status" value="1"/>
</dbReference>
<keyword evidence="3" id="KW-0808">Transferase</keyword>
<dbReference type="PROSITE" id="PS00108">
    <property type="entry name" value="PROTEIN_KINASE_ST"/>
    <property type="match status" value="1"/>
</dbReference>
<protein>
    <recommendedName>
        <fullName evidence="1">non-specific serine/threonine protein kinase</fullName>
        <ecNumber evidence="1">2.7.11.1</ecNumber>
    </recommendedName>
</protein>
<dbReference type="InterPro" id="IPR008271">
    <property type="entry name" value="Ser/Thr_kinase_AS"/>
</dbReference>
<dbReference type="Pfam" id="PF00069">
    <property type="entry name" value="Pkinase"/>
    <property type="match status" value="1"/>
</dbReference>
<dbReference type="SUPFAM" id="SSF56112">
    <property type="entry name" value="Protein kinase-like (PK-like)"/>
    <property type="match status" value="1"/>
</dbReference>
<dbReference type="EMBL" id="MVIL01000377">
    <property type="protein sequence ID" value="ORB76920.1"/>
    <property type="molecule type" value="Genomic_DNA"/>
</dbReference>
<dbReference type="CDD" id="cd14014">
    <property type="entry name" value="STKc_PknB_like"/>
    <property type="match status" value="1"/>
</dbReference>
<comment type="caution">
    <text evidence="8">The sequence shown here is derived from an EMBL/GenBank/DDBJ whole genome shotgun (WGS) entry which is preliminary data.</text>
</comment>
<dbReference type="PIRSF" id="PIRSF000654">
    <property type="entry name" value="Integrin-linked_kinase"/>
    <property type="match status" value="1"/>
</dbReference>
<evidence type="ECO:0000256" key="5">
    <source>
        <dbReference type="ARBA" id="ARBA00022777"/>
    </source>
</evidence>
<feature type="non-terminal residue" evidence="8">
    <location>
        <position position="228"/>
    </location>
</feature>
<proteinExistence type="predicted"/>
<dbReference type="PANTHER" id="PTHR43289">
    <property type="entry name" value="MITOGEN-ACTIVATED PROTEIN KINASE KINASE KINASE 20-RELATED"/>
    <property type="match status" value="1"/>
</dbReference>
<organism evidence="8 9">
    <name type="scientific">Mycobacterium timonense</name>
    <dbReference type="NCBI Taxonomy" id="701043"/>
    <lineage>
        <taxon>Bacteria</taxon>
        <taxon>Bacillati</taxon>
        <taxon>Actinomycetota</taxon>
        <taxon>Actinomycetes</taxon>
        <taxon>Mycobacteriales</taxon>
        <taxon>Mycobacteriaceae</taxon>
        <taxon>Mycobacterium</taxon>
        <taxon>Mycobacterium avium complex (MAC)</taxon>
    </lineage>
</organism>
<keyword evidence="2" id="KW-0723">Serine/threonine-protein kinase</keyword>
<sequence length="228" mass="24524">MPLSAGTIVAGYRIERVLGSGGMGVVYLARHRTLPRSDALKILSAELSVDAEFRARFTREADLAATLNHPNIVTIYDRGETEEGQLWIAMEFVDGAAANSEITAAQMTSARAVHITTEVAKALDYAHSRHLLHRDIKPGNFLLSGPAGDQERVKLADFGIARALDDATNLTATGSLLFTAAYAAPEAVQGAEVDHRADVYALGCSLFRLLTGRTPYAEFSNMSAMLMA</sequence>
<reference evidence="8 9" key="1">
    <citation type="submission" date="2017-02" db="EMBL/GenBank/DDBJ databases">
        <title>The new phylogeny of genus Mycobacterium.</title>
        <authorList>
            <person name="Tortoli E."/>
            <person name="Trovato A."/>
            <person name="Cirillo D.M."/>
        </authorList>
    </citation>
    <scope>NUCLEOTIDE SEQUENCE [LARGE SCALE GENOMIC DNA]</scope>
    <source>
        <strain evidence="8 9">CCUG 56329</strain>
    </source>
</reference>
<dbReference type="EC" id="2.7.11.1" evidence="1"/>
<evidence type="ECO:0000256" key="6">
    <source>
        <dbReference type="ARBA" id="ARBA00022840"/>
    </source>
</evidence>
<dbReference type="PROSITE" id="PS50011">
    <property type="entry name" value="PROTEIN_KINASE_DOM"/>
    <property type="match status" value="1"/>
</dbReference>
<keyword evidence="5 8" id="KW-0418">Kinase</keyword>
<evidence type="ECO:0000256" key="1">
    <source>
        <dbReference type="ARBA" id="ARBA00012513"/>
    </source>
</evidence>